<reference evidence="6 7" key="1">
    <citation type="submission" date="2019-03" db="EMBL/GenBank/DDBJ databases">
        <title>Genomic Encyclopedia of Type Strains, Phase IV (KMG-IV): sequencing the most valuable type-strain genomes for metagenomic binning, comparative biology and taxonomic classification.</title>
        <authorList>
            <person name="Goeker M."/>
        </authorList>
    </citation>
    <scope>NUCLEOTIDE SEQUENCE [LARGE SCALE GENOMIC DNA]</scope>
    <source>
        <strain evidence="6 7">DSM 45775</strain>
    </source>
</reference>
<dbReference type="GO" id="GO:0000287">
    <property type="term" value="F:magnesium ion binding"/>
    <property type="evidence" value="ECO:0007669"/>
    <property type="project" value="UniProtKB-ARBA"/>
</dbReference>
<evidence type="ECO:0000259" key="5">
    <source>
        <dbReference type="Pfam" id="PF00676"/>
    </source>
</evidence>
<dbReference type="EC" id="1.2.4.4" evidence="4"/>
<dbReference type="SUPFAM" id="SSF52518">
    <property type="entry name" value="Thiamin diphosphate-binding fold (THDP-binding)"/>
    <property type="match status" value="1"/>
</dbReference>
<dbReference type="EMBL" id="SNYO01000001">
    <property type="protein sequence ID" value="TDQ64820.1"/>
    <property type="molecule type" value="Genomic_DNA"/>
</dbReference>
<sequence length="350" mass="38409">MTPLQLLTPDGELADDPAAATVDGDLCRGLYRDMVLARRLDAEAYHLQRQGELGLWLQSWGQEAAQVGSIRALRDTDWVFPSYRDHAAAMCRGIGPEELLAQWRGVRQGGWDPARYRFHIYTLVLAAQLPHAVGYAMGARLDGTDEVVMTYFGDGSSSEGEANEAFNWAVTRCAPVLFFCQNNQWAISTPTTAQFGAPLHQRAAGFGLATQLVDGNDVLAVHAATARALDGVRSGEGPALIEAVTYRMAGHSTSDDPRRYRSDAELDHWRALDPVDRLRRLLDDRGWADEEFTGGLEAEAEELAAEVRRVCRALPDPEPDAMFEHVLARETASLAGERAAYAAYSASFVD</sequence>
<evidence type="ECO:0000256" key="3">
    <source>
        <dbReference type="ARBA" id="ARBA00023052"/>
    </source>
</evidence>
<dbReference type="PANTHER" id="PTHR43380:SF1">
    <property type="entry name" value="2-OXOISOVALERATE DEHYDROGENASE SUBUNIT ALPHA, MITOCHONDRIAL"/>
    <property type="match status" value="1"/>
</dbReference>
<organism evidence="6 7">
    <name type="scientific">Actinomycetospora succinea</name>
    <dbReference type="NCBI Taxonomy" id="663603"/>
    <lineage>
        <taxon>Bacteria</taxon>
        <taxon>Bacillati</taxon>
        <taxon>Actinomycetota</taxon>
        <taxon>Actinomycetes</taxon>
        <taxon>Pseudonocardiales</taxon>
        <taxon>Pseudonocardiaceae</taxon>
        <taxon>Actinomycetospora</taxon>
    </lineage>
</organism>
<dbReference type="RefSeq" id="WP_243741376.1">
    <property type="nucleotide sequence ID" value="NZ_BAABHR010000015.1"/>
</dbReference>
<evidence type="ECO:0000256" key="1">
    <source>
        <dbReference type="ARBA" id="ARBA00001964"/>
    </source>
</evidence>
<dbReference type="InterPro" id="IPR029061">
    <property type="entry name" value="THDP-binding"/>
</dbReference>
<comment type="catalytic activity">
    <reaction evidence="4">
        <text>N(6)-[(R)-lipoyl]-L-lysyl-[protein] + 3-methyl-2-oxobutanoate + H(+) = N(6)-[(R)-S(8)-2-methylpropanoyldihydrolipoyl]-L-lysyl-[protein] + CO2</text>
        <dbReference type="Rhea" id="RHEA:13457"/>
        <dbReference type="Rhea" id="RHEA-COMP:10474"/>
        <dbReference type="Rhea" id="RHEA-COMP:10497"/>
        <dbReference type="ChEBI" id="CHEBI:11851"/>
        <dbReference type="ChEBI" id="CHEBI:15378"/>
        <dbReference type="ChEBI" id="CHEBI:16526"/>
        <dbReference type="ChEBI" id="CHEBI:83099"/>
        <dbReference type="ChEBI" id="CHEBI:83142"/>
        <dbReference type="EC" id="1.2.4.4"/>
    </reaction>
</comment>
<dbReference type="InterPro" id="IPR050771">
    <property type="entry name" value="Alpha-ketoacid_DH_E1_comp"/>
</dbReference>
<feature type="domain" description="Dehydrogenase E1 component" evidence="5">
    <location>
        <begin position="32"/>
        <end position="304"/>
    </location>
</feature>
<dbReference type="InterPro" id="IPR001017">
    <property type="entry name" value="DH_E1"/>
</dbReference>
<proteinExistence type="inferred from homology"/>
<dbReference type="CDD" id="cd02000">
    <property type="entry name" value="TPP_E1_PDC_ADC_BCADC"/>
    <property type="match status" value="1"/>
</dbReference>
<dbReference type="GO" id="GO:0009083">
    <property type="term" value="P:branched-chain amino acid catabolic process"/>
    <property type="evidence" value="ECO:0007669"/>
    <property type="project" value="TreeGrafter"/>
</dbReference>
<comment type="caution">
    <text evidence="6">The sequence shown here is derived from an EMBL/GenBank/DDBJ whole genome shotgun (WGS) entry which is preliminary data.</text>
</comment>
<comment type="function">
    <text evidence="4">The branched-chain alpha-keto dehydrogenase complex catalyzes the overall conversion of alpha-keto acids to acyl-CoA and CO(2). It contains multiple copies of three enzymatic components: branched-chain alpha-keto acid decarboxylase (E1), lipoamide acyltransferase (E2) and lipoamide dehydrogenase (E3).</text>
</comment>
<comment type="similarity">
    <text evidence="4">Belongs to the BCKDHA family.</text>
</comment>
<accession>A0A4R6VQW6</accession>
<evidence type="ECO:0000256" key="2">
    <source>
        <dbReference type="ARBA" id="ARBA00023002"/>
    </source>
</evidence>
<gene>
    <name evidence="6" type="ORF">EV188_10167</name>
</gene>
<evidence type="ECO:0000256" key="4">
    <source>
        <dbReference type="RuleBase" id="RU365014"/>
    </source>
</evidence>
<dbReference type="AlphaFoldDB" id="A0A4R6VQW6"/>
<dbReference type="Proteomes" id="UP000295705">
    <property type="component" value="Unassembled WGS sequence"/>
</dbReference>
<protein>
    <recommendedName>
        <fullName evidence="4">2-oxoisovalerate dehydrogenase subunit alpha</fullName>
        <ecNumber evidence="4">1.2.4.4</ecNumber>
    </recommendedName>
    <alternativeName>
        <fullName evidence="4">Branched-chain alpha-keto acid dehydrogenase E1 component alpha chain</fullName>
    </alternativeName>
</protein>
<dbReference type="GO" id="GO:0003863">
    <property type="term" value="F:branched-chain 2-oxo acid dehydrogenase activity"/>
    <property type="evidence" value="ECO:0007669"/>
    <property type="project" value="UniProtKB-EC"/>
</dbReference>
<name>A0A4R6VQW6_9PSEU</name>
<dbReference type="Pfam" id="PF00676">
    <property type="entry name" value="E1_dh"/>
    <property type="match status" value="1"/>
</dbReference>
<keyword evidence="6" id="KW-0670">Pyruvate</keyword>
<keyword evidence="3 4" id="KW-0786">Thiamine pyrophosphate</keyword>
<comment type="cofactor">
    <cofactor evidence="1 4">
        <name>thiamine diphosphate</name>
        <dbReference type="ChEBI" id="CHEBI:58937"/>
    </cofactor>
</comment>
<keyword evidence="7" id="KW-1185">Reference proteome</keyword>
<evidence type="ECO:0000313" key="7">
    <source>
        <dbReference type="Proteomes" id="UP000295705"/>
    </source>
</evidence>
<dbReference type="Gene3D" id="3.40.50.970">
    <property type="match status" value="1"/>
</dbReference>
<keyword evidence="2 4" id="KW-0560">Oxidoreductase</keyword>
<evidence type="ECO:0000313" key="6">
    <source>
        <dbReference type="EMBL" id="TDQ64820.1"/>
    </source>
</evidence>
<dbReference type="PANTHER" id="PTHR43380">
    <property type="entry name" value="2-OXOISOVALERATE DEHYDROGENASE SUBUNIT ALPHA, MITOCHONDRIAL"/>
    <property type="match status" value="1"/>
</dbReference>